<reference evidence="1 2" key="1">
    <citation type="submission" date="2023-07" db="EMBL/GenBank/DDBJ databases">
        <title>Genomic Encyclopedia of Type Strains, Phase IV (KMG-IV): sequencing the most valuable type-strain genomes for metagenomic binning, comparative biology and taxonomic classification.</title>
        <authorList>
            <person name="Goeker M."/>
        </authorList>
    </citation>
    <scope>NUCLEOTIDE SEQUENCE [LARGE SCALE GENOMIC DNA]</scope>
    <source>
        <strain evidence="1 2">DSM 18695</strain>
    </source>
</reference>
<dbReference type="PANTHER" id="PTHR41291:SF1">
    <property type="entry name" value="DNA ALKYLATION REPAIR PROTEIN"/>
    <property type="match status" value="1"/>
</dbReference>
<dbReference type="EMBL" id="JAUSVS010000001">
    <property type="protein sequence ID" value="MDQ0463168.1"/>
    <property type="molecule type" value="Genomic_DNA"/>
</dbReference>
<dbReference type="CDD" id="cd06561">
    <property type="entry name" value="AlkD_like"/>
    <property type="match status" value="1"/>
</dbReference>
<comment type="caution">
    <text evidence="1">The sequence shown here is derived from an EMBL/GenBank/DDBJ whole genome shotgun (WGS) entry which is preliminary data.</text>
</comment>
<dbReference type="PANTHER" id="PTHR41291">
    <property type="entry name" value="DNA ALKYLATION REPAIR PROTEIN"/>
    <property type="match status" value="1"/>
</dbReference>
<accession>A0ABU0IPS1</accession>
<dbReference type="SUPFAM" id="SSF48371">
    <property type="entry name" value="ARM repeat"/>
    <property type="match status" value="1"/>
</dbReference>
<evidence type="ECO:0000313" key="2">
    <source>
        <dbReference type="Proteomes" id="UP001228905"/>
    </source>
</evidence>
<dbReference type="Gene3D" id="1.25.10.90">
    <property type="match status" value="1"/>
</dbReference>
<evidence type="ECO:0000313" key="1">
    <source>
        <dbReference type="EMBL" id="MDQ0463168.1"/>
    </source>
</evidence>
<organism evidence="1 2">
    <name type="scientific">Caulobacter ginsengisoli</name>
    <dbReference type="NCBI Taxonomy" id="400775"/>
    <lineage>
        <taxon>Bacteria</taxon>
        <taxon>Pseudomonadati</taxon>
        <taxon>Pseudomonadota</taxon>
        <taxon>Alphaproteobacteria</taxon>
        <taxon>Caulobacterales</taxon>
        <taxon>Caulobacteraceae</taxon>
        <taxon>Caulobacter</taxon>
    </lineage>
</organism>
<dbReference type="InterPro" id="IPR014825">
    <property type="entry name" value="DNA_alkylation"/>
</dbReference>
<dbReference type="Proteomes" id="UP001228905">
    <property type="component" value="Unassembled WGS sequence"/>
</dbReference>
<protein>
    <submittedName>
        <fullName evidence="1">3-methyladenine DNA glycosylase AlkD</fullName>
    </submittedName>
</protein>
<name>A0ABU0IPS1_9CAUL</name>
<dbReference type="Pfam" id="PF08713">
    <property type="entry name" value="DNA_alkylation"/>
    <property type="match status" value="1"/>
</dbReference>
<gene>
    <name evidence="1" type="ORF">QO010_000916</name>
</gene>
<sequence length="220" mass="24291">MSVEAVMSDLRALATEATRRGMGRFGIVEPTALGVTMADLQKLAKRLGRDHSLAQALWDTDIYEARMLASLVDDPAQVTLAQMDRWRADFGSWAICDTVCFKLFDQAPDAWGRVAPWCGLNDEFGRRAGFALMASMALHGRPGDYIEGLALIERHATDDRNFVKKAVNWALRAIGGRRDPALKAAALESAERLAASSDKTARWVGKDALRQFTKPKRKIA</sequence>
<dbReference type="InterPro" id="IPR016024">
    <property type="entry name" value="ARM-type_fold"/>
</dbReference>
<proteinExistence type="predicted"/>
<keyword evidence="2" id="KW-1185">Reference proteome</keyword>
<dbReference type="RefSeq" id="WP_307346591.1">
    <property type="nucleotide sequence ID" value="NZ_JAUSVS010000001.1"/>
</dbReference>